<evidence type="ECO:0000256" key="1">
    <source>
        <dbReference type="SAM" id="Phobius"/>
    </source>
</evidence>
<reference evidence="2 3" key="1">
    <citation type="submission" date="2020-11" db="EMBL/GenBank/DDBJ databases">
        <title>Pseudonocardia abyssalis sp. nov. and Pseudonocardia oceani sp. nov., description and phylogenomic analysis of two novel actinomycetes isolated from the deep Southern Ocean.</title>
        <authorList>
            <person name="Parra J."/>
        </authorList>
    </citation>
    <scope>NUCLEOTIDE SEQUENCE [LARGE SCALE GENOMIC DNA]</scope>
    <source>
        <strain evidence="2 3">KRD-168</strain>
    </source>
</reference>
<keyword evidence="1" id="KW-0472">Membrane</keyword>
<dbReference type="RefSeq" id="WP_218616124.1">
    <property type="nucleotide sequence ID" value="NZ_JADQDK010000001.1"/>
</dbReference>
<protein>
    <submittedName>
        <fullName evidence="2">Uncharacterized protein</fullName>
    </submittedName>
</protein>
<feature type="transmembrane region" description="Helical" evidence="1">
    <location>
        <begin position="37"/>
        <end position="56"/>
    </location>
</feature>
<organism evidence="2 3">
    <name type="scientific">Pseudonocardia abyssalis</name>
    <dbReference type="NCBI Taxonomy" id="2792008"/>
    <lineage>
        <taxon>Bacteria</taxon>
        <taxon>Bacillati</taxon>
        <taxon>Actinomycetota</taxon>
        <taxon>Actinomycetes</taxon>
        <taxon>Pseudonocardiales</taxon>
        <taxon>Pseudonocardiaceae</taxon>
        <taxon>Pseudonocardia</taxon>
    </lineage>
</organism>
<keyword evidence="1" id="KW-1133">Transmembrane helix</keyword>
<comment type="caution">
    <text evidence="2">The sequence shown here is derived from an EMBL/GenBank/DDBJ whole genome shotgun (WGS) entry which is preliminary data.</text>
</comment>
<keyword evidence="3" id="KW-1185">Reference proteome</keyword>
<feature type="transmembrane region" description="Helical" evidence="1">
    <location>
        <begin position="115"/>
        <end position="132"/>
    </location>
</feature>
<feature type="transmembrane region" description="Helical" evidence="1">
    <location>
        <begin position="91"/>
        <end position="108"/>
    </location>
</feature>
<evidence type="ECO:0000313" key="2">
    <source>
        <dbReference type="EMBL" id="MBW0135591.1"/>
    </source>
</evidence>
<gene>
    <name evidence="2" type="ORF">I4I81_15175</name>
</gene>
<feature type="transmembrane region" description="Helical" evidence="1">
    <location>
        <begin position="63"/>
        <end position="85"/>
    </location>
</feature>
<sequence>MSNRRVLVAAAFSLIGAGALALPWWRGSGPWAGWEVVGTPVAVVVVALAVAATAGLRSTAGRALLAASGAATASAVAVTVAAWGVTAVPGPVVAGMAALGVLALALAVPAPGRGVLACALVAAVGTAVLPGVPRVPERMVDGPFVRIAVLDADRPLRSGEPVLPASVSEQGSGLGALDGVPVVFGGDGLVVPDASGRARVVARTDGDAVLGVAGGRIARLVGGGALLVTGTAPGDPTRVRVDDVGSVSRVGTDGSVWLHADADPRGSVRRFDLAAYGGVQEVPAVYLPVVTIRDPDDTDGIDLRDVRPTAGGTALRLSDGRLERLAPTSTGIAAQVLAGAADPACGLTSDARSSVLTSTGPITVDADGGIWLAVDGWLARIDPAGGMSAVPSPLPGIPYALVALPDGAIVLGTADALWRLPDATGALADLPPVPTGCVADPPAVGPPVALVPVAHTGGDQLGVPLGVDGRWAGGRIGGGDLAVVSPDGATTTLGPRRDGYLGQVWPDGGGGAWWLEVAGPDEDLLTLVHALPGGDQVRSAPVEHPAAREGSALVPDLGGRPPLLATAVGAFRIDGGAAVRVVDGAIAGGVVRADGRGWVLADGRLMALDGDRVLGPVVASPTRTDVPVAVQLAKGVPPEQLSLGRAAVGLDAGGRAVAVSDGVVLRIDDSGAVAVVAQDPRLDAPFTAEGGLVESVDGVLLRVDLP</sequence>
<evidence type="ECO:0000313" key="3">
    <source>
        <dbReference type="Proteomes" id="UP000694287"/>
    </source>
</evidence>
<name>A0ABS6UTK6_9PSEU</name>
<dbReference type="Proteomes" id="UP000694287">
    <property type="component" value="Unassembled WGS sequence"/>
</dbReference>
<accession>A0ABS6UTK6</accession>
<keyword evidence="1" id="KW-0812">Transmembrane</keyword>
<proteinExistence type="predicted"/>
<dbReference type="EMBL" id="JADQDK010000001">
    <property type="protein sequence ID" value="MBW0135591.1"/>
    <property type="molecule type" value="Genomic_DNA"/>
</dbReference>